<keyword evidence="2" id="KW-1185">Reference proteome</keyword>
<proteinExistence type="predicted"/>
<organism evidence="1 2">
    <name type="scientific">Lactobacillus nasalidis</name>
    <dbReference type="NCBI Taxonomy" id="2797258"/>
    <lineage>
        <taxon>Bacteria</taxon>
        <taxon>Bacillati</taxon>
        <taxon>Bacillota</taxon>
        <taxon>Bacilli</taxon>
        <taxon>Lactobacillales</taxon>
        <taxon>Lactobacillaceae</taxon>
        <taxon>Lactobacillus</taxon>
    </lineage>
</organism>
<name>A0ABQ3W5W1_9LACO</name>
<comment type="caution">
    <text evidence="1">The sequence shown here is derived from an EMBL/GenBank/DDBJ whole genome shotgun (WGS) entry which is preliminary data.</text>
</comment>
<evidence type="ECO:0000313" key="1">
    <source>
        <dbReference type="EMBL" id="GHW01938.1"/>
    </source>
</evidence>
<protein>
    <submittedName>
        <fullName evidence="1">Uncharacterized protein</fullName>
    </submittedName>
</protein>
<sequence>MDALSGSHAYDELIKELGKRNKNEVTTMTEVLPQFIQVKVDRAKKETAEEVTKDHLINILKTTNLTPDGAMDLLGIPEADRAMYKDLLKKK</sequence>
<evidence type="ECO:0000313" key="2">
    <source>
        <dbReference type="Proteomes" id="UP000616547"/>
    </source>
</evidence>
<gene>
    <name evidence="1" type="ORF">lacNasYZ03_16250</name>
</gene>
<dbReference type="EMBL" id="BOCI01000466">
    <property type="protein sequence ID" value="GHW01938.1"/>
    <property type="molecule type" value="Genomic_DNA"/>
</dbReference>
<dbReference type="Proteomes" id="UP000616547">
    <property type="component" value="Unassembled WGS sequence"/>
</dbReference>
<reference evidence="2" key="1">
    <citation type="submission" date="2021-01" db="EMBL/GenBank/DDBJ databases">
        <title>Draft genome sequence of Nasalis larvatus strain YZ03.</title>
        <authorList>
            <person name="Suzuki-Hashido N."/>
            <person name="Tsuchida S."/>
            <person name="Hayakawa T."/>
        </authorList>
    </citation>
    <scope>NUCLEOTIDE SEQUENCE [LARGE SCALE GENOMIC DNA]</scope>
    <source>
        <strain evidence="2">YZ03</strain>
    </source>
</reference>
<accession>A0ABQ3W5W1</accession>